<dbReference type="GO" id="GO:0008237">
    <property type="term" value="F:metallopeptidase activity"/>
    <property type="evidence" value="ECO:0007669"/>
    <property type="project" value="UniProtKB-KW"/>
</dbReference>
<keyword evidence="3" id="KW-0645">Protease</keyword>
<accession>A0AAP2G7J7</accession>
<sequence>MPYAPNARFADPARSKPELWRIPAATAVMVIIAFLLQALFVSLLLTTLINDTPTTSIIWEDDPLGASSTMAMPFAETPVARLGLLAVFGTFLVGLAVALRALHQRPLGSLLGDRRYLASDTIRVTLACLILIGLLAVLLPSPVDNYPNPNLSGGQWALLLLAGVPLIALQSGTEELFFRGYLQQQLAARFSHRAVCIAVPSVLFGLAHLSEVAGPNMWHLAIWATAFGLAAADLTARTGNIGAALGMHFANNLIAMLLIAPKGYGSGLALWHMDIEISDPALQAYFLPQLASIFCTWLAARLALRV</sequence>
<dbReference type="RefSeq" id="WP_327793591.1">
    <property type="nucleotide sequence ID" value="NZ_JADQAZ010000002.1"/>
</dbReference>
<name>A0AAP2G7J7_9RHOB</name>
<dbReference type="GO" id="GO:0004175">
    <property type="term" value="F:endopeptidase activity"/>
    <property type="evidence" value="ECO:0007669"/>
    <property type="project" value="UniProtKB-ARBA"/>
</dbReference>
<dbReference type="AlphaFoldDB" id="A0AAP2G7J7"/>
<feature type="transmembrane region" description="Helical" evidence="1">
    <location>
        <begin position="122"/>
        <end position="141"/>
    </location>
</feature>
<dbReference type="EMBL" id="JADQAZ010000002">
    <property type="protein sequence ID" value="MBT0957356.1"/>
    <property type="molecule type" value="Genomic_DNA"/>
</dbReference>
<protein>
    <submittedName>
        <fullName evidence="3">CPBP family intramembrane metalloprotease</fullName>
    </submittedName>
</protein>
<feature type="transmembrane region" description="Helical" evidence="1">
    <location>
        <begin position="243"/>
        <end position="264"/>
    </location>
</feature>
<dbReference type="InterPro" id="IPR052710">
    <property type="entry name" value="CAAX_protease"/>
</dbReference>
<proteinExistence type="predicted"/>
<keyword evidence="1" id="KW-0472">Membrane</keyword>
<dbReference type="Proteomes" id="UP001315686">
    <property type="component" value="Unassembled WGS sequence"/>
</dbReference>
<feature type="transmembrane region" description="Helical" evidence="1">
    <location>
        <begin position="82"/>
        <end position="102"/>
    </location>
</feature>
<keyword evidence="4" id="KW-1185">Reference proteome</keyword>
<feature type="domain" description="CAAX prenyl protease 2/Lysostaphin resistance protein A-like" evidence="2">
    <location>
        <begin position="159"/>
        <end position="254"/>
    </location>
</feature>
<evidence type="ECO:0000313" key="3">
    <source>
        <dbReference type="EMBL" id="MBT0957356.1"/>
    </source>
</evidence>
<keyword evidence="3" id="KW-0378">Hydrolase</keyword>
<evidence type="ECO:0000259" key="2">
    <source>
        <dbReference type="Pfam" id="PF02517"/>
    </source>
</evidence>
<dbReference type="GO" id="GO:0080120">
    <property type="term" value="P:CAAX-box protein maturation"/>
    <property type="evidence" value="ECO:0007669"/>
    <property type="project" value="UniProtKB-ARBA"/>
</dbReference>
<keyword evidence="1" id="KW-0812">Transmembrane</keyword>
<keyword evidence="3" id="KW-0482">Metalloprotease</keyword>
<dbReference type="PANTHER" id="PTHR36435:SF1">
    <property type="entry name" value="CAAX AMINO TERMINAL PROTEASE FAMILY PROTEIN"/>
    <property type="match status" value="1"/>
</dbReference>
<dbReference type="Pfam" id="PF02517">
    <property type="entry name" value="Rce1-like"/>
    <property type="match status" value="1"/>
</dbReference>
<dbReference type="InterPro" id="IPR003675">
    <property type="entry name" value="Rce1/LyrA-like_dom"/>
</dbReference>
<organism evidence="3 4">
    <name type="scientific">Harenicola maris</name>
    <dbReference type="NCBI Taxonomy" id="2841044"/>
    <lineage>
        <taxon>Bacteria</taxon>
        <taxon>Pseudomonadati</taxon>
        <taxon>Pseudomonadota</taxon>
        <taxon>Alphaproteobacteria</taxon>
        <taxon>Rhodobacterales</taxon>
        <taxon>Paracoccaceae</taxon>
        <taxon>Harenicola</taxon>
    </lineage>
</organism>
<evidence type="ECO:0000256" key="1">
    <source>
        <dbReference type="SAM" id="Phobius"/>
    </source>
</evidence>
<keyword evidence="1" id="KW-1133">Transmembrane helix</keyword>
<reference evidence="3 4" key="1">
    <citation type="journal article" date="2021" name="Arch. Microbiol.">
        <title>Harenicola maris gen. nov., sp. nov. isolated from the Sea of Japan shallow sediments.</title>
        <authorList>
            <person name="Romanenko L.A."/>
            <person name="Kurilenko V.V."/>
            <person name="Chernysheva N.Y."/>
            <person name="Tekutyeva L.A."/>
            <person name="Velansky P.V."/>
            <person name="Svetashev V.I."/>
            <person name="Isaeva M.P."/>
        </authorList>
    </citation>
    <scope>NUCLEOTIDE SEQUENCE [LARGE SCALE GENOMIC DNA]</scope>
    <source>
        <strain evidence="3 4">KMM 3653</strain>
    </source>
</reference>
<feature type="transmembrane region" description="Helical" evidence="1">
    <location>
        <begin position="216"/>
        <end position="236"/>
    </location>
</feature>
<dbReference type="PANTHER" id="PTHR36435">
    <property type="entry name" value="SLR1288 PROTEIN"/>
    <property type="match status" value="1"/>
</dbReference>
<evidence type="ECO:0000313" key="4">
    <source>
        <dbReference type="Proteomes" id="UP001315686"/>
    </source>
</evidence>
<feature type="transmembrane region" description="Helical" evidence="1">
    <location>
        <begin position="24"/>
        <end position="49"/>
    </location>
</feature>
<feature type="transmembrane region" description="Helical" evidence="1">
    <location>
        <begin position="284"/>
        <end position="304"/>
    </location>
</feature>
<gene>
    <name evidence="3" type="ORF">IV417_08160</name>
</gene>
<comment type="caution">
    <text evidence="3">The sequence shown here is derived from an EMBL/GenBank/DDBJ whole genome shotgun (WGS) entry which is preliminary data.</text>
</comment>
<feature type="transmembrane region" description="Helical" evidence="1">
    <location>
        <begin position="153"/>
        <end position="169"/>
    </location>
</feature>
<feature type="transmembrane region" description="Helical" evidence="1">
    <location>
        <begin position="190"/>
        <end position="210"/>
    </location>
</feature>